<sequence length="123" mass="12736">MALCATLRDAPAWVNRGAGYASEGVVHAAPPTIPEASMPETATPPNGEPEEVSDGPEEVSDEQSASADDATPDAPVFANRAERRAKGRGRSSAQPQSPGKGGPYPGARGSVQAQRQWGNRRTG</sequence>
<feature type="compositionally biased region" description="Polar residues" evidence="1">
    <location>
        <begin position="111"/>
        <end position="123"/>
    </location>
</feature>
<feature type="compositionally biased region" description="Acidic residues" evidence="1">
    <location>
        <begin position="48"/>
        <end position="61"/>
    </location>
</feature>
<feature type="region of interest" description="Disordered" evidence="1">
    <location>
        <begin position="30"/>
        <end position="123"/>
    </location>
</feature>
<gene>
    <name evidence="2" type="ORF">Pen02_76090</name>
</gene>
<evidence type="ECO:0000313" key="3">
    <source>
        <dbReference type="Proteomes" id="UP000646749"/>
    </source>
</evidence>
<evidence type="ECO:0000313" key="2">
    <source>
        <dbReference type="EMBL" id="GIG92673.1"/>
    </source>
</evidence>
<keyword evidence="3" id="KW-1185">Reference proteome</keyword>
<organism evidence="2 3">
    <name type="scientific">Plantactinospora endophytica</name>
    <dbReference type="NCBI Taxonomy" id="673535"/>
    <lineage>
        <taxon>Bacteria</taxon>
        <taxon>Bacillati</taxon>
        <taxon>Actinomycetota</taxon>
        <taxon>Actinomycetes</taxon>
        <taxon>Micromonosporales</taxon>
        <taxon>Micromonosporaceae</taxon>
        <taxon>Plantactinospora</taxon>
    </lineage>
</organism>
<accession>A0ABQ4ED70</accession>
<proteinExistence type="predicted"/>
<comment type="caution">
    <text evidence="2">The sequence shown here is derived from an EMBL/GenBank/DDBJ whole genome shotgun (WGS) entry which is preliminary data.</text>
</comment>
<protein>
    <submittedName>
        <fullName evidence="2">Uncharacterized protein</fullName>
    </submittedName>
</protein>
<evidence type="ECO:0000256" key="1">
    <source>
        <dbReference type="SAM" id="MobiDB-lite"/>
    </source>
</evidence>
<dbReference type="Proteomes" id="UP000646749">
    <property type="component" value="Unassembled WGS sequence"/>
</dbReference>
<dbReference type="EMBL" id="BONW01000046">
    <property type="protein sequence ID" value="GIG92673.1"/>
    <property type="molecule type" value="Genomic_DNA"/>
</dbReference>
<name>A0ABQ4ED70_9ACTN</name>
<feature type="compositionally biased region" description="Low complexity" evidence="1">
    <location>
        <begin position="64"/>
        <end position="75"/>
    </location>
</feature>
<reference evidence="2 3" key="1">
    <citation type="submission" date="2021-01" db="EMBL/GenBank/DDBJ databases">
        <title>Whole genome shotgun sequence of Plantactinospora endophytica NBRC 110450.</title>
        <authorList>
            <person name="Komaki H."/>
            <person name="Tamura T."/>
        </authorList>
    </citation>
    <scope>NUCLEOTIDE SEQUENCE [LARGE SCALE GENOMIC DNA]</scope>
    <source>
        <strain evidence="2 3">NBRC 110450</strain>
    </source>
</reference>